<reference evidence="1" key="1">
    <citation type="submission" date="2023-01" db="EMBL/GenBank/DDBJ databases">
        <title>Genome assembly of the deep-sea coral Lophelia pertusa.</title>
        <authorList>
            <person name="Herrera S."/>
            <person name="Cordes E."/>
        </authorList>
    </citation>
    <scope>NUCLEOTIDE SEQUENCE</scope>
    <source>
        <strain evidence="1">USNM1676648</strain>
        <tissue evidence="1">Polyp</tissue>
    </source>
</reference>
<dbReference type="Gene3D" id="3.40.50.300">
    <property type="entry name" value="P-loop containing nucleotide triphosphate hydrolases"/>
    <property type="match status" value="1"/>
</dbReference>
<proteinExistence type="predicted"/>
<dbReference type="Proteomes" id="UP001163046">
    <property type="component" value="Unassembled WGS sequence"/>
</dbReference>
<accession>A0A9X0CZN8</accession>
<gene>
    <name evidence="1" type="ORF">OS493_016631</name>
</gene>
<dbReference type="Pfam" id="PF13469">
    <property type="entry name" value="Sulfotransfer_3"/>
    <property type="match status" value="1"/>
</dbReference>
<protein>
    <recommendedName>
        <fullName evidence="3">Protein-tyrosine sulfotransferase</fullName>
    </recommendedName>
</protein>
<evidence type="ECO:0008006" key="3">
    <source>
        <dbReference type="Google" id="ProtNLM"/>
    </source>
</evidence>
<keyword evidence="2" id="KW-1185">Reference proteome</keyword>
<dbReference type="InterPro" id="IPR027417">
    <property type="entry name" value="P-loop_NTPase"/>
</dbReference>
<name>A0A9X0CZN8_9CNID</name>
<dbReference type="AlphaFoldDB" id="A0A9X0CZN8"/>
<organism evidence="1 2">
    <name type="scientific">Desmophyllum pertusum</name>
    <dbReference type="NCBI Taxonomy" id="174260"/>
    <lineage>
        <taxon>Eukaryota</taxon>
        <taxon>Metazoa</taxon>
        <taxon>Cnidaria</taxon>
        <taxon>Anthozoa</taxon>
        <taxon>Hexacorallia</taxon>
        <taxon>Scleractinia</taxon>
        <taxon>Caryophylliina</taxon>
        <taxon>Caryophylliidae</taxon>
        <taxon>Desmophyllum</taxon>
    </lineage>
</organism>
<sequence>MDVNQTRVLEEINQVIQVPIKFIHVTRNPFDNISTMMLRATGSRDAVREEGVKITNTTELDQAIEKYFEKAASSQRVRERYGDAVIDIPGHETVLRPKETLQRLCDHLGVTCSEDYFEKMQQDFVWSSFSHERQSSLDRGAKARVTKMMKNYTFLKEYSFDEYPN</sequence>
<dbReference type="EMBL" id="MU826358">
    <property type="protein sequence ID" value="KAJ7379394.1"/>
    <property type="molecule type" value="Genomic_DNA"/>
</dbReference>
<evidence type="ECO:0000313" key="1">
    <source>
        <dbReference type="EMBL" id="KAJ7379394.1"/>
    </source>
</evidence>
<comment type="caution">
    <text evidence="1">The sequence shown here is derived from an EMBL/GenBank/DDBJ whole genome shotgun (WGS) entry which is preliminary data.</text>
</comment>
<dbReference type="OrthoDB" id="6020239at2759"/>
<dbReference type="SUPFAM" id="SSF52540">
    <property type="entry name" value="P-loop containing nucleoside triphosphate hydrolases"/>
    <property type="match status" value="1"/>
</dbReference>
<evidence type="ECO:0000313" key="2">
    <source>
        <dbReference type="Proteomes" id="UP001163046"/>
    </source>
</evidence>